<dbReference type="RefSeq" id="WP_166347569.1">
    <property type="nucleotide sequence ID" value="NZ_CP088280.1"/>
</dbReference>
<feature type="compositionally biased region" description="Basic and acidic residues" evidence="1">
    <location>
        <begin position="31"/>
        <end position="41"/>
    </location>
</feature>
<organism evidence="2">
    <name type="scientific">Bradyrhizobium barranii subsp. barranii</name>
    <dbReference type="NCBI Taxonomy" id="2823807"/>
    <lineage>
        <taxon>Bacteria</taxon>
        <taxon>Pseudomonadati</taxon>
        <taxon>Pseudomonadota</taxon>
        <taxon>Alphaproteobacteria</taxon>
        <taxon>Hyphomicrobiales</taxon>
        <taxon>Nitrobacteraceae</taxon>
        <taxon>Bradyrhizobium</taxon>
        <taxon>Bradyrhizobium barranii</taxon>
    </lineage>
</organism>
<evidence type="ECO:0000313" key="4">
    <source>
        <dbReference type="Proteomes" id="UP000564836"/>
    </source>
</evidence>
<proteinExistence type="predicted"/>
<feature type="region of interest" description="Disordered" evidence="1">
    <location>
        <begin position="80"/>
        <end position="102"/>
    </location>
</feature>
<feature type="region of interest" description="Disordered" evidence="1">
    <location>
        <begin position="31"/>
        <end position="51"/>
    </location>
</feature>
<reference evidence="3 4" key="3">
    <citation type="journal article" date="2022" name="Int. J. Syst. Evol. Microbiol.">
        <title>Strains of Bradyrhizobium barranii sp. nov. associated with legumes native to Canada are symbionts of soybeans and belong to different subspecies (subsp. barranii subsp. nov. and subsp. apii subsp. nov.) and symbiovars (sv. glycinearum and sv. septentrionale).</title>
        <authorList>
            <person name="Bromfield E.S.P."/>
            <person name="Cloutier S."/>
            <person name="Wasai-Hara S."/>
            <person name="Minamisawa K."/>
        </authorList>
    </citation>
    <scope>NUCLEOTIDE SEQUENCE [LARGE SCALE GENOMIC DNA]</scope>
    <source>
        <strain evidence="3 4">323S2</strain>
    </source>
</reference>
<reference evidence="3 4" key="1">
    <citation type="journal article" date="2017" name="Syst. Appl. Microbiol.">
        <title>Soybeans inoculated with root zone soils of Canadian native legumes harbour diverse and novel Bradyrhizobium spp. that possess agricultural potential.</title>
        <authorList>
            <person name="Bromfield E.S.P."/>
            <person name="Cloutier S."/>
            <person name="Tambong J.T."/>
            <person name="Tran Thi T.V."/>
        </authorList>
    </citation>
    <scope>NUCLEOTIDE SEQUENCE [LARGE SCALE GENOMIC DNA]</scope>
    <source>
        <strain evidence="3 4">323S2</strain>
    </source>
</reference>
<gene>
    <name evidence="3" type="ORF">G6321_00048595</name>
    <name evidence="2" type="ORF">G6321_19800</name>
</gene>
<protein>
    <submittedName>
        <fullName evidence="2">Uncharacterized protein</fullName>
    </submittedName>
</protein>
<evidence type="ECO:0000313" key="2">
    <source>
        <dbReference type="EMBL" id="NYY90592.1"/>
    </source>
</evidence>
<dbReference type="EMBL" id="CP088280">
    <property type="protein sequence ID" value="UGX93380.1"/>
    <property type="molecule type" value="Genomic_DNA"/>
</dbReference>
<dbReference type="AlphaFoldDB" id="A0A7Z0QD20"/>
<reference evidence="2" key="2">
    <citation type="submission" date="2020-06" db="EMBL/GenBank/DDBJ databases">
        <title>Whole Genome Sequence of Bradyrhizobium sp. Strain 323S2.</title>
        <authorList>
            <person name="Bromfield E.S.P."/>
        </authorList>
    </citation>
    <scope>NUCLEOTIDE SEQUENCE [LARGE SCALE GENOMIC DNA]</scope>
    <source>
        <strain evidence="2">323S2</strain>
    </source>
</reference>
<sequence length="188" mass="21098">MDADTRNAFHAEAKAESLETLGRLADLKVEYRSAEVERPSEPEPDPVGSETDREIASLLAYRGDNPGLRWRADNARRERARQQAIVERQEREVSRQQPKTNANTGVKEMITDECFKVARGVGQVVERVVENLEKQLDEVRVDVRIAGKRADLAELHAEIAKARPAEEEVTRAASVIDLPALPLRSRHA</sequence>
<name>A0A7Z0QD20_9BRAD</name>
<evidence type="ECO:0000313" key="3">
    <source>
        <dbReference type="EMBL" id="UGX93380.1"/>
    </source>
</evidence>
<evidence type="ECO:0000256" key="1">
    <source>
        <dbReference type="SAM" id="MobiDB-lite"/>
    </source>
</evidence>
<feature type="compositionally biased region" description="Basic and acidic residues" evidence="1">
    <location>
        <begin position="80"/>
        <end position="94"/>
    </location>
</feature>
<dbReference type="Proteomes" id="UP000564836">
    <property type="component" value="Chromosome"/>
</dbReference>
<dbReference type="EMBL" id="JACBFH010000001">
    <property type="protein sequence ID" value="NYY90592.1"/>
    <property type="molecule type" value="Genomic_DNA"/>
</dbReference>
<accession>A0A7Z0QD20</accession>